<reference evidence="2 3" key="1">
    <citation type="submission" date="2020-08" db="EMBL/GenBank/DDBJ databases">
        <title>Cohnella phylogeny.</title>
        <authorList>
            <person name="Dunlap C."/>
        </authorList>
    </citation>
    <scope>NUCLEOTIDE SEQUENCE [LARGE SCALE GENOMIC DNA]</scope>
    <source>
        <strain evidence="2 3">DSM 25239</strain>
    </source>
</reference>
<dbReference type="EMBL" id="JACJVR010000019">
    <property type="protein sequence ID" value="MBB6690943.1"/>
    <property type="molecule type" value="Genomic_DNA"/>
</dbReference>
<dbReference type="Proteomes" id="UP000553776">
    <property type="component" value="Unassembled WGS sequence"/>
</dbReference>
<sequence length="197" mass="21855">MKTLKSMKPVILAICITVVSGTTALASSDHYHKIGFGNEPLHLYFWKDSSVASYGYTSYANTGFNAWDGISDALTFHEESSEPTYGSVVTYVGNTIPGKDVYGTVDHWVYGLFGWTQVNPDDRRHRSRVRFDHTNLSSLGSNALRQYAFTHEFGHAVGLKHNNDSGVASVMRDDSMVASNNMPQPIDKAHIIEKYGD</sequence>
<dbReference type="GO" id="GO:0008237">
    <property type="term" value="F:metallopeptidase activity"/>
    <property type="evidence" value="ECO:0007669"/>
    <property type="project" value="InterPro"/>
</dbReference>
<dbReference type="RefSeq" id="WP_185134933.1">
    <property type="nucleotide sequence ID" value="NZ_JACJVR010000019.1"/>
</dbReference>
<feature type="chain" id="PRO_5032953639" description="Matrixin" evidence="1">
    <location>
        <begin position="27"/>
        <end position="197"/>
    </location>
</feature>
<keyword evidence="3" id="KW-1185">Reference proteome</keyword>
<organism evidence="2 3">
    <name type="scientific">Cohnella xylanilytica</name>
    <dbReference type="NCBI Taxonomy" id="557555"/>
    <lineage>
        <taxon>Bacteria</taxon>
        <taxon>Bacillati</taxon>
        <taxon>Bacillota</taxon>
        <taxon>Bacilli</taxon>
        <taxon>Bacillales</taxon>
        <taxon>Paenibacillaceae</taxon>
        <taxon>Cohnella</taxon>
    </lineage>
</organism>
<evidence type="ECO:0000313" key="3">
    <source>
        <dbReference type="Proteomes" id="UP000553776"/>
    </source>
</evidence>
<dbReference type="SUPFAM" id="SSF55486">
    <property type="entry name" value="Metalloproteases ('zincins'), catalytic domain"/>
    <property type="match status" value="1"/>
</dbReference>
<proteinExistence type="predicted"/>
<evidence type="ECO:0008006" key="4">
    <source>
        <dbReference type="Google" id="ProtNLM"/>
    </source>
</evidence>
<dbReference type="InterPro" id="IPR024079">
    <property type="entry name" value="MetalloPept_cat_dom_sf"/>
</dbReference>
<evidence type="ECO:0000256" key="1">
    <source>
        <dbReference type="SAM" id="SignalP"/>
    </source>
</evidence>
<dbReference type="Gene3D" id="3.40.390.10">
    <property type="entry name" value="Collagenase (Catalytic Domain)"/>
    <property type="match status" value="1"/>
</dbReference>
<accession>A0A841TXS2</accession>
<feature type="signal peptide" evidence="1">
    <location>
        <begin position="1"/>
        <end position="26"/>
    </location>
</feature>
<protein>
    <recommendedName>
        <fullName evidence="4">Matrixin</fullName>
    </recommendedName>
</protein>
<name>A0A841TXS2_9BACL</name>
<comment type="caution">
    <text evidence="2">The sequence shown here is derived from an EMBL/GenBank/DDBJ whole genome shotgun (WGS) entry which is preliminary data.</text>
</comment>
<gene>
    <name evidence="2" type="ORF">H7B90_05945</name>
</gene>
<evidence type="ECO:0000313" key="2">
    <source>
        <dbReference type="EMBL" id="MBB6690943.1"/>
    </source>
</evidence>
<keyword evidence="1" id="KW-0732">Signal</keyword>
<dbReference type="AlphaFoldDB" id="A0A841TXS2"/>